<sequence length="105" mass="11919">MPNISRASTAFAKQITVCGDLHGKMDDLLMIFYKNGLPGPENPYIFNGDYVDRGKNSVEIALTLFAFLILYPNEMYLNRGNHEDYVMNLRKNETAAASQEKLQQL</sequence>
<dbReference type="PANTHER" id="PTHR45668">
    <property type="entry name" value="SERINE/THREONINE-PROTEIN PHOSPHATASE 5-RELATED"/>
    <property type="match status" value="1"/>
</dbReference>
<proteinExistence type="inferred from homology"/>
<dbReference type="SMART" id="SM00156">
    <property type="entry name" value="PP2Ac"/>
    <property type="match status" value="1"/>
</dbReference>
<dbReference type="OrthoDB" id="442428at2759"/>
<dbReference type="PRINTS" id="PR00114">
    <property type="entry name" value="STPHPHTASE"/>
</dbReference>
<dbReference type="EC" id="3.1.3.16" evidence="4"/>
<reference evidence="6 7" key="1">
    <citation type="journal article" date="2017" name="PLoS Biol.">
        <title>The sea cucumber genome provides insights into morphological evolution and visceral regeneration.</title>
        <authorList>
            <person name="Zhang X."/>
            <person name="Sun L."/>
            <person name="Yuan J."/>
            <person name="Sun Y."/>
            <person name="Gao Y."/>
            <person name="Zhang L."/>
            <person name="Li S."/>
            <person name="Dai H."/>
            <person name="Hamel J.F."/>
            <person name="Liu C."/>
            <person name="Yu Y."/>
            <person name="Liu S."/>
            <person name="Lin W."/>
            <person name="Guo K."/>
            <person name="Jin S."/>
            <person name="Xu P."/>
            <person name="Storey K.B."/>
            <person name="Huan P."/>
            <person name="Zhang T."/>
            <person name="Zhou Y."/>
            <person name="Zhang J."/>
            <person name="Lin C."/>
            <person name="Li X."/>
            <person name="Xing L."/>
            <person name="Huo D."/>
            <person name="Sun M."/>
            <person name="Wang L."/>
            <person name="Mercier A."/>
            <person name="Li F."/>
            <person name="Yang H."/>
            <person name="Xiang J."/>
        </authorList>
    </citation>
    <scope>NUCLEOTIDE SEQUENCE [LARGE SCALE GENOMIC DNA]</scope>
    <source>
        <strain evidence="6">Shaxun</strain>
        <tissue evidence="6">Muscle</tissue>
    </source>
</reference>
<keyword evidence="2" id="KW-0479">Metal-binding</keyword>
<protein>
    <recommendedName>
        <fullName evidence="4">Serine/threonine-protein phosphatase</fullName>
        <ecNumber evidence="4">3.1.3.16</ecNumber>
    </recommendedName>
</protein>
<dbReference type="InterPro" id="IPR006186">
    <property type="entry name" value="Ser/Thr-sp_prot-phosphatase"/>
</dbReference>
<gene>
    <name evidence="6" type="ORF">BSL78_16798</name>
</gene>
<dbReference type="GO" id="GO:0004722">
    <property type="term" value="F:protein serine/threonine phosphatase activity"/>
    <property type="evidence" value="ECO:0007669"/>
    <property type="project" value="UniProtKB-EC"/>
</dbReference>
<keyword evidence="4" id="KW-0378">Hydrolase</keyword>
<dbReference type="InterPro" id="IPR051134">
    <property type="entry name" value="PPP_phosphatase"/>
</dbReference>
<feature type="domain" description="Serine/threonine specific protein phosphatases" evidence="5">
    <location>
        <begin position="78"/>
        <end position="83"/>
    </location>
</feature>
<evidence type="ECO:0000256" key="4">
    <source>
        <dbReference type="RuleBase" id="RU004273"/>
    </source>
</evidence>
<name>A0A2G8KEF3_STIJA</name>
<dbReference type="Gene3D" id="3.60.21.10">
    <property type="match status" value="1"/>
</dbReference>
<dbReference type="PANTHER" id="PTHR45668:SF3">
    <property type="entry name" value="SERINE_THREONINE-PROTEIN PHOSPHATASE RDGC"/>
    <property type="match status" value="1"/>
</dbReference>
<organism evidence="6 7">
    <name type="scientific">Stichopus japonicus</name>
    <name type="common">Sea cucumber</name>
    <dbReference type="NCBI Taxonomy" id="307972"/>
    <lineage>
        <taxon>Eukaryota</taxon>
        <taxon>Metazoa</taxon>
        <taxon>Echinodermata</taxon>
        <taxon>Eleutherozoa</taxon>
        <taxon>Echinozoa</taxon>
        <taxon>Holothuroidea</taxon>
        <taxon>Aspidochirotacea</taxon>
        <taxon>Aspidochirotida</taxon>
        <taxon>Stichopodidae</taxon>
        <taxon>Apostichopus</taxon>
    </lineage>
</organism>
<evidence type="ECO:0000313" key="7">
    <source>
        <dbReference type="Proteomes" id="UP000230750"/>
    </source>
</evidence>
<evidence type="ECO:0000256" key="2">
    <source>
        <dbReference type="ARBA" id="ARBA00022723"/>
    </source>
</evidence>
<comment type="cofactor">
    <cofactor evidence="1">
        <name>Mn(2+)</name>
        <dbReference type="ChEBI" id="CHEBI:29035"/>
    </cofactor>
</comment>
<dbReference type="Proteomes" id="UP000230750">
    <property type="component" value="Unassembled WGS sequence"/>
</dbReference>
<dbReference type="InterPro" id="IPR004843">
    <property type="entry name" value="Calcineurin-like_PHP"/>
</dbReference>
<dbReference type="PROSITE" id="PS00125">
    <property type="entry name" value="SER_THR_PHOSPHATASE"/>
    <property type="match status" value="1"/>
</dbReference>
<dbReference type="EMBL" id="MRZV01000651">
    <property type="protein sequence ID" value="PIK46349.1"/>
    <property type="molecule type" value="Genomic_DNA"/>
</dbReference>
<dbReference type="SUPFAM" id="SSF56300">
    <property type="entry name" value="Metallo-dependent phosphatases"/>
    <property type="match status" value="1"/>
</dbReference>
<comment type="caution">
    <text evidence="6">The sequence shown here is derived from an EMBL/GenBank/DDBJ whole genome shotgun (WGS) entry which is preliminary data.</text>
</comment>
<evidence type="ECO:0000256" key="1">
    <source>
        <dbReference type="ARBA" id="ARBA00001936"/>
    </source>
</evidence>
<evidence type="ECO:0000313" key="6">
    <source>
        <dbReference type="EMBL" id="PIK46349.1"/>
    </source>
</evidence>
<evidence type="ECO:0000259" key="5">
    <source>
        <dbReference type="PROSITE" id="PS00125"/>
    </source>
</evidence>
<evidence type="ECO:0000256" key="3">
    <source>
        <dbReference type="ARBA" id="ARBA00023211"/>
    </source>
</evidence>
<dbReference type="STRING" id="307972.A0A2G8KEF3"/>
<dbReference type="Pfam" id="PF00149">
    <property type="entry name" value="Metallophos"/>
    <property type="match status" value="1"/>
</dbReference>
<accession>A0A2G8KEF3</accession>
<keyword evidence="3" id="KW-0464">Manganese</keyword>
<keyword evidence="7" id="KW-1185">Reference proteome</keyword>
<dbReference type="InterPro" id="IPR029052">
    <property type="entry name" value="Metallo-depent_PP-like"/>
</dbReference>
<dbReference type="AlphaFoldDB" id="A0A2G8KEF3"/>
<dbReference type="GO" id="GO:0046872">
    <property type="term" value="F:metal ion binding"/>
    <property type="evidence" value="ECO:0007669"/>
    <property type="project" value="UniProtKB-KW"/>
</dbReference>
<comment type="catalytic activity">
    <reaction evidence="4">
        <text>O-phospho-L-threonyl-[protein] + H2O = L-threonyl-[protein] + phosphate</text>
        <dbReference type="Rhea" id="RHEA:47004"/>
        <dbReference type="Rhea" id="RHEA-COMP:11060"/>
        <dbReference type="Rhea" id="RHEA-COMP:11605"/>
        <dbReference type="ChEBI" id="CHEBI:15377"/>
        <dbReference type="ChEBI" id="CHEBI:30013"/>
        <dbReference type="ChEBI" id="CHEBI:43474"/>
        <dbReference type="ChEBI" id="CHEBI:61977"/>
        <dbReference type="EC" id="3.1.3.16"/>
    </reaction>
</comment>
<comment type="similarity">
    <text evidence="4">Belongs to the PPP phosphatase family.</text>
</comment>